<dbReference type="GO" id="GO:0005886">
    <property type="term" value="C:plasma membrane"/>
    <property type="evidence" value="ECO:0007669"/>
    <property type="project" value="TreeGrafter"/>
</dbReference>
<dbReference type="Pfam" id="PF00005">
    <property type="entry name" value="ABC_tran"/>
    <property type="match status" value="1"/>
</dbReference>
<comment type="caution">
    <text evidence="4">The sequence shown here is derived from an EMBL/GenBank/DDBJ whole genome shotgun (WGS) entry which is preliminary data.</text>
</comment>
<dbReference type="InterPro" id="IPR003593">
    <property type="entry name" value="AAA+_ATPase"/>
</dbReference>
<evidence type="ECO:0000313" key="5">
    <source>
        <dbReference type="Proteomes" id="UP000592216"/>
    </source>
</evidence>
<accession>A0A850Q5Y7</accession>
<gene>
    <name evidence="4" type="ORF">HJ536_17460</name>
</gene>
<sequence>MQLLALENETLGWGATPVLSGVSLTVDQGERIALLGPSGVGKSTLLNAMRLRMTDRRVALVPQENGLVAQLSVFHNVWMGRLDDFGTARNMRTLLWPVGHERAEVDAVLARTGLNGLGRRRVSTLSGGQKQRVALSRALLRGGDVVIADEPVSAVDPAQSRELLTLIEASFATSILALHDVQLALDHATRIIGLGRGGIVLDAPSADLTIPDLMGLYA</sequence>
<dbReference type="EMBL" id="JABCJE010000011">
    <property type="protein sequence ID" value="NVO25147.1"/>
    <property type="molecule type" value="Genomic_DNA"/>
</dbReference>
<dbReference type="PROSITE" id="PS50893">
    <property type="entry name" value="ABC_TRANSPORTER_2"/>
    <property type="match status" value="1"/>
</dbReference>
<dbReference type="AlphaFoldDB" id="A0A850Q5Y7"/>
<reference evidence="4 5" key="1">
    <citation type="submission" date="2020-04" db="EMBL/GenBank/DDBJ databases">
        <title>Donghicola sp., a member of the Rhodobacteraceae family isolated from mangrove forest in Thailand.</title>
        <authorList>
            <person name="Charoenyingcharoen P."/>
            <person name="Yukphan P."/>
        </authorList>
    </citation>
    <scope>NUCLEOTIDE SEQUENCE [LARGE SCALE GENOMIC DNA]</scope>
    <source>
        <strain evidence="4 5">B5-SW-15</strain>
    </source>
</reference>
<organism evidence="4 5">
    <name type="scientific">Donghicola mangrovi</name>
    <dbReference type="NCBI Taxonomy" id="2729614"/>
    <lineage>
        <taxon>Bacteria</taxon>
        <taxon>Pseudomonadati</taxon>
        <taxon>Pseudomonadota</taxon>
        <taxon>Alphaproteobacteria</taxon>
        <taxon>Rhodobacterales</taxon>
        <taxon>Roseobacteraceae</taxon>
        <taxon>Donghicola</taxon>
    </lineage>
</organism>
<keyword evidence="1" id="KW-0547">Nucleotide-binding</keyword>
<keyword evidence="2 4" id="KW-0067">ATP-binding</keyword>
<dbReference type="RefSeq" id="WP_177158704.1">
    <property type="nucleotide sequence ID" value="NZ_JABCJE010000011.1"/>
</dbReference>
<dbReference type="InterPro" id="IPR017871">
    <property type="entry name" value="ABC_transporter-like_CS"/>
</dbReference>
<evidence type="ECO:0000259" key="3">
    <source>
        <dbReference type="PROSITE" id="PS50893"/>
    </source>
</evidence>
<dbReference type="GO" id="GO:0016887">
    <property type="term" value="F:ATP hydrolysis activity"/>
    <property type="evidence" value="ECO:0007669"/>
    <property type="project" value="InterPro"/>
</dbReference>
<name>A0A850Q5Y7_9RHOB</name>
<dbReference type="InterPro" id="IPR003439">
    <property type="entry name" value="ABC_transporter-like_ATP-bd"/>
</dbReference>
<dbReference type="PROSITE" id="PS00211">
    <property type="entry name" value="ABC_TRANSPORTER_1"/>
    <property type="match status" value="1"/>
</dbReference>
<dbReference type="GO" id="GO:0005524">
    <property type="term" value="F:ATP binding"/>
    <property type="evidence" value="ECO:0007669"/>
    <property type="project" value="UniProtKB-KW"/>
</dbReference>
<proteinExistence type="predicted"/>
<evidence type="ECO:0000256" key="2">
    <source>
        <dbReference type="ARBA" id="ARBA00022840"/>
    </source>
</evidence>
<dbReference type="InterPro" id="IPR015854">
    <property type="entry name" value="ABC_transpr_LolD-like"/>
</dbReference>
<dbReference type="GO" id="GO:0022857">
    <property type="term" value="F:transmembrane transporter activity"/>
    <property type="evidence" value="ECO:0007669"/>
    <property type="project" value="TreeGrafter"/>
</dbReference>
<dbReference type="PANTHER" id="PTHR24220">
    <property type="entry name" value="IMPORT ATP-BINDING PROTEIN"/>
    <property type="match status" value="1"/>
</dbReference>
<evidence type="ECO:0000256" key="1">
    <source>
        <dbReference type="ARBA" id="ARBA00022741"/>
    </source>
</evidence>
<feature type="domain" description="ABC transporter" evidence="3">
    <location>
        <begin position="4"/>
        <end position="213"/>
    </location>
</feature>
<dbReference type="SUPFAM" id="SSF52540">
    <property type="entry name" value="P-loop containing nucleoside triphosphate hydrolases"/>
    <property type="match status" value="1"/>
</dbReference>
<dbReference type="InterPro" id="IPR027417">
    <property type="entry name" value="P-loop_NTPase"/>
</dbReference>
<dbReference type="Gene3D" id="3.40.50.300">
    <property type="entry name" value="P-loop containing nucleotide triphosphate hydrolases"/>
    <property type="match status" value="1"/>
</dbReference>
<evidence type="ECO:0000313" key="4">
    <source>
        <dbReference type="EMBL" id="NVO25147.1"/>
    </source>
</evidence>
<dbReference type="SMART" id="SM00382">
    <property type="entry name" value="AAA"/>
    <property type="match status" value="1"/>
</dbReference>
<protein>
    <submittedName>
        <fullName evidence="4">ATP-binding cassette domain-containing protein</fullName>
    </submittedName>
</protein>
<dbReference type="Proteomes" id="UP000592216">
    <property type="component" value="Unassembled WGS sequence"/>
</dbReference>